<evidence type="ECO:0000313" key="2">
    <source>
        <dbReference type="EMBL" id="PWA60592.1"/>
    </source>
</evidence>
<feature type="signal peptide" evidence="1">
    <location>
        <begin position="1"/>
        <end position="24"/>
    </location>
</feature>
<dbReference type="Proteomes" id="UP000245207">
    <property type="component" value="Unassembled WGS sequence"/>
</dbReference>
<accession>A0A2U1MH94</accession>
<evidence type="ECO:0000313" key="3">
    <source>
        <dbReference type="Proteomes" id="UP000245207"/>
    </source>
</evidence>
<organism evidence="2 3">
    <name type="scientific">Artemisia annua</name>
    <name type="common">Sweet wormwood</name>
    <dbReference type="NCBI Taxonomy" id="35608"/>
    <lineage>
        <taxon>Eukaryota</taxon>
        <taxon>Viridiplantae</taxon>
        <taxon>Streptophyta</taxon>
        <taxon>Embryophyta</taxon>
        <taxon>Tracheophyta</taxon>
        <taxon>Spermatophyta</taxon>
        <taxon>Magnoliopsida</taxon>
        <taxon>eudicotyledons</taxon>
        <taxon>Gunneridae</taxon>
        <taxon>Pentapetalae</taxon>
        <taxon>asterids</taxon>
        <taxon>campanulids</taxon>
        <taxon>Asterales</taxon>
        <taxon>Asteraceae</taxon>
        <taxon>Asteroideae</taxon>
        <taxon>Anthemideae</taxon>
        <taxon>Artemisiinae</taxon>
        <taxon>Artemisia</taxon>
    </lineage>
</organism>
<proteinExistence type="predicted"/>
<sequence>MAMMIAIIIMLLFVKVSVLMTTNAAFFLHTEQIQVSHDLEYDHQHVHSPGLSRKLMPTKKVEGYGDQDLVFYNDQTEPLLGESRKTAEEVMVIGAQGSDSTHFTTMDYSHVRRRRPIHNNSHPKTNISP</sequence>
<protein>
    <submittedName>
        <fullName evidence="2">Uncharacterized protein</fullName>
    </submittedName>
</protein>
<keyword evidence="1" id="KW-0732">Signal</keyword>
<evidence type="ECO:0000256" key="1">
    <source>
        <dbReference type="SAM" id="SignalP"/>
    </source>
</evidence>
<name>A0A2U1MH94_ARTAN</name>
<dbReference type="OrthoDB" id="894015at2759"/>
<dbReference type="AlphaFoldDB" id="A0A2U1MH94"/>
<dbReference type="EMBL" id="PKPP01005315">
    <property type="protein sequence ID" value="PWA60592.1"/>
    <property type="molecule type" value="Genomic_DNA"/>
</dbReference>
<reference evidence="2 3" key="1">
    <citation type="journal article" date="2018" name="Mol. Plant">
        <title>The genome of Artemisia annua provides insight into the evolution of Asteraceae family and artemisinin biosynthesis.</title>
        <authorList>
            <person name="Shen Q."/>
            <person name="Zhang L."/>
            <person name="Liao Z."/>
            <person name="Wang S."/>
            <person name="Yan T."/>
            <person name="Shi P."/>
            <person name="Liu M."/>
            <person name="Fu X."/>
            <person name="Pan Q."/>
            <person name="Wang Y."/>
            <person name="Lv Z."/>
            <person name="Lu X."/>
            <person name="Zhang F."/>
            <person name="Jiang W."/>
            <person name="Ma Y."/>
            <person name="Chen M."/>
            <person name="Hao X."/>
            <person name="Li L."/>
            <person name="Tang Y."/>
            <person name="Lv G."/>
            <person name="Zhou Y."/>
            <person name="Sun X."/>
            <person name="Brodelius P.E."/>
            <person name="Rose J.K.C."/>
            <person name="Tang K."/>
        </authorList>
    </citation>
    <scope>NUCLEOTIDE SEQUENCE [LARGE SCALE GENOMIC DNA]</scope>
    <source>
        <strain evidence="3">cv. Huhao1</strain>
        <tissue evidence="2">Leaf</tissue>
    </source>
</reference>
<gene>
    <name evidence="2" type="ORF">CTI12_AA368880</name>
</gene>
<feature type="chain" id="PRO_5015539703" evidence="1">
    <location>
        <begin position="25"/>
        <end position="129"/>
    </location>
</feature>
<keyword evidence="3" id="KW-1185">Reference proteome</keyword>
<comment type="caution">
    <text evidence="2">The sequence shown here is derived from an EMBL/GenBank/DDBJ whole genome shotgun (WGS) entry which is preliminary data.</text>
</comment>